<dbReference type="STRING" id="314271.RB2654_23263"/>
<dbReference type="EMBL" id="AAMT01000016">
    <property type="protein sequence ID" value="EAQ11333.1"/>
    <property type="molecule type" value="Genomic_DNA"/>
</dbReference>
<evidence type="ECO:0000259" key="10">
    <source>
        <dbReference type="Pfam" id="PF04290"/>
    </source>
</evidence>
<proteinExistence type="inferred from homology"/>
<dbReference type="PANTHER" id="PTHR35011:SF10">
    <property type="entry name" value="TRAP TRANSPORTER SMALL PERMEASE PROTEIN"/>
    <property type="match status" value="1"/>
</dbReference>
<dbReference type="GO" id="GO:0022857">
    <property type="term" value="F:transmembrane transporter activity"/>
    <property type="evidence" value="ECO:0007669"/>
    <property type="project" value="UniProtKB-UniRule"/>
</dbReference>
<evidence type="ECO:0000256" key="5">
    <source>
        <dbReference type="ARBA" id="ARBA00022692"/>
    </source>
</evidence>
<keyword evidence="12" id="KW-1185">Reference proteome</keyword>
<evidence type="ECO:0000256" key="7">
    <source>
        <dbReference type="ARBA" id="ARBA00023136"/>
    </source>
</evidence>
<dbReference type="AlphaFoldDB" id="A3VK28"/>
<keyword evidence="2 9" id="KW-0813">Transport</keyword>
<gene>
    <name evidence="11" type="ORF">RB2654_23263</name>
</gene>
<keyword evidence="7 9" id="KW-0472">Membrane</keyword>
<evidence type="ECO:0000256" key="6">
    <source>
        <dbReference type="ARBA" id="ARBA00022989"/>
    </source>
</evidence>
<evidence type="ECO:0000256" key="4">
    <source>
        <dbReference type="ARBA" id="ARBA00022519"/>
    </source>
</evidence>
<feature type="transmembrane region" description="Helical" evidence="9">
    <location>
        <begin position="93"/>
        <end position="115"/>
    </location>
</feature>
<reference evidence="11 12" key="1">
    <citation type="journal article" date="2010" name="J. Bacteriol.">
        <title>Genome sequences of Pelagibaca bermudensis HTCC2601T and Maritimibacter alkaliphilus HTCC2654T, the type strains of two marine Roseobacter genera.</title>
        <authorList>
            <person name="Thrash J.C."/>
            <person name="Cho J.C."/>
            <person name="Ferriera S."/>
            <person name="Johnson J."/>
            <person name="Vergin K.L."/>
            <person name="Giovannoni S.J."/>
        </authorList>
    </citation>
    <scope>NUCLEOTIDE SEQUENCE [LARGE SCALE GENOMIC DNA]</scope>
    <source>
        <strain evidence="11 12">HTCC2654</strain>
    </source>
</reference>
<protein>
    <recommendedName>
        <fullName evidence="9">TRAP transporter small permease protein</fullName>
    </recommendedName>
</protein>
<evidence type="ECO:0000313" key="12">
    <source>
        <dbReference type="Proteomes" id="UP000002931"/>
    </source>
</evidence>
<evidence type="ECO:0000313" key="11">
    <source>
        <dbReference type="EMBL" id="EAQ11333.1"/>
    </source>
</evidence>
<evidence type="ECO:0000256" key="8">
    <source>
        <dbReference type="ARBA" id="ARBA00038436"/>
    </source>
</evidence>
<comment type="subunit">
    <text evidence="9">The complex comprises the extracytoplasmic solute receptor protein and the two transmembrane proteins.</text>
</comment>
<keyword evidence="5 9" id="KW-0812">Transmembrane</keyword>
<feature type="transmembrane region" description="Helical" evidence="9">
    <location>
        <begin position="12"/>
        <end position="35"/>
    </location>
</feature>
<dbReference type="InterPro" id="IPR055348">
    <property type="entry name" value="DctQ"/>
</dbReference>
<sequence length="173" mass="18699">MTTSNIPAWPDLFGRATFALAALAGVLLILMMGLIASAVFMRYVMGNPLLGVNEIVQLAAVAITMLALPYATHLHAHVRADIFDPALGRVGRWLADILTRALSIWALWILVGRAWDKAAEAAEFGDATNMLNLPIWPLYALVVLGIGLAIVIFAVQIVLLILTRRAFGEPENG</sequence>
<dbReference type="GO" id="GO:0015740">
    <property type="term" value="P:C4-dicarboxylate transport"/>
    <property type="evidence" value="ECO:0007669"/>
    <property type="project" value="TreeGrafter"/>
</dbReference>
<evidence type="ECO:0000256" key="9">
    <source>
        <dbReference type="RuleBase" id="RU369079"/>
    </source>
</evidence>
<feature type="domain" description="Tripartite ATP-independent periplasmic transporters DctQ component" evidence="10">
    <location>
        <begin position="31"/>
        <end position="161"/>
    </location>
</feature>
<dbReference type="HOGENOM" id="CLU_086356_8_6_5"/>
<keyword evidence="4 9" id="KW-0997">Cell inner membrane</keyword>
<dbReference type="PANTHER" id="PTHR35011">
    <property type="entry name" value="2,3-DIKETO-L-GULONATE TRAP TRANSPORTER SMALL PERMEASE PROTEIN YIAM"/>
    <property type="match status" value="1"/>
</dbReference>
<comment type="function">
    <text evidence="9">Part of the tripartite ATP-independent periplasmic (TRAP) transport system.</text>
</comment>
<dbReference type="Proteomes" id="UP000002931">
    <property type="component" value="Unassembled WGS sequence"/>
</dbReference>
<feature type="transmembrane region" description="Helical" evidence="9">
    <location>
        <begin position="55"/>
        <end position="72"/>
    </location>
</feature>
<organism evidence="11 12">
    <name type="scientific">Maritimibacter alkaliphilus HTCC2654</name>
    <dbReference type="NCBI Taxonomy" id="314271"/>
    <lineage>
        <taxon>Bacteria</taxon>
        <taxon>Pseudomonadati</taxon>
        <taxon>Pseudomonadota</taxon>
        <taxon>Alphaproteobacteria</taxon>
        <taxon>Rhodobacterales</taxon>
        <taxon>Roseobacteraceae</taxon>
        <taxon>Maritimibacter</taxon>
    </lineage>
</organism>
<dbReference type="GO" id="GO:0005886">
    <property type="term" value="C:plasma membrane"/>
    <property type="evidence" value="ECO:0007669"/>
    <property type="project" value="UniProtKB-SubCell"/>
</dbReference>
<dbReference type="RefSeq" id="WP_008327516.1">
    <property type="nucleotide sequence ID" value="NZ_AAMT01000016.1"/>
</dbReference>
<dbReference type="Pfam" id="PF04290">
    <property type="entry name" value="DctQ"/>
    <property type="match status" value="1"/>
</dbReference>
<keyword evidence="6 9" id="KW-1133">Transmembrane helix</keyword>
<accession>A3VK28</accession>
<keyword evidence="3" id="KW-1003">Cell membrane</keyword>
<dbReference type="InterPro" id="IPR007387">
    <property type="entry name" value="TRAP_DctQ"/>
</dbReference>
<dbReference type="OrthoDB" id="2877624at2"/>
<comment type="caution">
    <text evidence="11">The sequence shown here is derived from an EMBL/GenBank/DDBJ whole genome shotgun (WGS) entry which is preliminary data.</text>
</comment>
<comment type="similarity">
    <text evidence="8 9">Belongs to the TRAP transporter small permease family.</text>
</comment>
<evidence type="ECO:0000256" key="3">
    <source>
        <dbReference type="ARBA" id="ARBA00022475"/>
    </source>
</evidence>
<feature type="transmembrane region" description="Helical" evidence="9">
    <location>
        <begin position="135"/>
        <end position="162"/>
    </location>
</feature>
<name>A3VK28_9RHOB</name>
<comment type="subcellular location">
    <subcellularLocation>
        <location evidence="1 9">Cell inner membrane</location>
        <topology evidence="1 9">Multi-pass membrane protein</topology>
    </subcellularLocation>
</comment>
<evidence type="ECO:0000256" key="1">
    <source>
        <dbReference type="ARBA" id="ARBA00004429"/>
    </source>
</evidence>
<evidence type="ECO:0000256" key="2">
    <source>
        <dbReference type="ARBA" id="ARBA00022448"/>
    </source>
</evidence>